<evidence type="ECO:0000313" key="1">
    <source>
        <dbReference type="EMBL" id="EHJ39629.1"/>
    </source>
</evidence>
<organism evidence="1 2">
    <name type="scientific">Leyella stercorea DSM 18206</name>
    <dbReference type="NCBI Taxonomy" id="1002367"/>
    <lineage>
        <taxon>Bacteria</taxon>
        <taxon>Pseudomonadati</taxon>
        <taxon>Bacteroidota</taxon>
        <taxon>Bacteroidia</taxon>
        <taxon>Bacteroidales</taxon>
        <taxon>Prevotellaceae</taxon>
        <taxon>Leyella</taxon>
    </lineage>
</organism>
<name>G6AY63_9BACT</name>
<dbReference type="Proteomes" id="UP000004407">
    <property type="component" value="Unassembled WGS sequence"/>
</dbReference>
<dbReference type="AlphaFoldDB" id="G6AY63"/>
<dbReference type="HOGENOM" id="CLU_3274725_0_0_10"/>
<reference evidence="1 2" key="1">
    <citation type="submission" date="2011-08" db="EMBL/GenBank/DDBJ databases">
        <authorList>
            <person name="Weinstock G."/>
            <person name="Sodergren E."/>
            <person name="Clifton S."/>
            <person name="Fulton L."/>
            <person name="Fulton B."/>
            <person name="Courtney L."/>
            <person name="Fronick C."/>
            <person name="Harrison M."/>
            <person name="Strong C."/>
            <person name="Farmer C."/>
            <person name="Delahaunty K."/>
            <person name="Markovic C."/>
            <person name="Hall O."/>
            <person name="Minx P."/>
            <person name="Tomlinson C."/>
            <person name="Mitreva M."/>
            <person name="Hou S."/>
            <person name="Chen J."/>
            <person name="Wollam A."/>
            <person name="Pepin K.H."/>
            <person name="Johnson M."/>
            <person name="Bhonagiri V."/>
            <person name="Zhang X."/>
            <person name="Suruliraj S."/>
            <person name="Warren W."/>
            <person name="Chinwalla A."/>
            <person name="Mardis E.R."/>
            <person name="Wilson R.K."/>
        </authorList>
    </citation>
    <scope>NUCLEOTIDE SEQUENCE [LARGE SCALE GENOMIC DNA]</scope>
    <source>
        <strain evidence="1 2">DSM 18206</strain>
    </source>
</reference>
<gene>
    <name evidence="1" type="ORF">HMPREF0673_01572</name>
</gene>
<protein>
    <submittedName>
        <fullName evidence="1">Uncharacterized protein</fullName>
    </submittedName>
</protein>
<sequence length="41" mass="5138">MWVWQGCHTLLRSFCEFREFCGSFLYKYFREFRRICGSFSL</sequence>
<accession>G6AY63</accession>
<evidence type="ECO:0000313" key="2">
    <source>
        <dbReference type="Proteomes" id="UP000004407"/>
    </source>
</evidence>
<proteinExistence type="predicted"/>
<comment type="caution">
    <text evidence="1">The sequence shown here is derived from an EMBL/GenBank/DDBJ whole genome shotgun (WGS) entry which is preliminary data.</text>
</comment>
<dbReference type="EMBL" id="AFZZ01000138">
    <property type="protein sequence ID" value="EHJ39629.1"/>
    <property type="molecule type" value="Genomic_DNA"/>
</dbReference>